<dbReference type="PRINTS" id="PR00410">
    <property type="entry name" value="PHEHYDRXLASE"/>
</dbReference>
<dbReference type="CDD" id="cd00322">
    <property type="entry name" value="FNR_like"/>
    <property type="match status" value="1"/>
</dbReference>
<reference evidence="2 3" key="1">
    <citation type="submission" date="2017-04" db="EMBL/GenBank/DDBJ databases">
        <title>Novel microbial lineages endemic to geothermal iron-oxide mats fill important gaps in the evolutionary history of Archaea.</title>
        <authorList>
            <person name="Jay Z.J."/>
            <person name="Beam J.P."/>
            <person name="Dlakic M."/>
            <person name="Rusch D.B."/>
            <person name="Kozubal M.A."/>
            <person name="Inskeep W.P."/>
        </authorList>
    </citation>
    <scope>NUCLEOTIDE SEQUENCE [LARGE SCALE GENOMIC DNA]</scope>
    <source>
        <strain evidence="2">OSP_D</strain>
    </source>
</reference>
<evidence type="ECO:0000259" key="1">
    <source>
        <dbReference type="PROSITE" id="PS51384"/>
    </source>
</evidence>
<dbReference type="SUPFAM" id="SSF52343">
    <property type="entry name" value="Ferredoxin reductase-like, C-terminal NADP-linked domain"/>
    <property type="match status" value="1"/>
</dbReference>
<dbReference type="InterPro" id="IPR017927">
    <property type="entry name" value="FAD-bd_FR_type"/>
</dbReference>
<dbReference type="Gene3D" id="3.40.50.80">
    <property type="entry name" value="Nucleotide-binding domain of ferredoxin-NADP reductase (FNR) module"/>
    <property type="match status" value="1"/>
</dbReference>
<dbReference type="SUPFAM" id="SSF63380">
    <property type="entry name" value="Riboflavin synthase domain-like"/>
    <property type="match status" value="1"/>
</dbReference>
<name>A0A2R6B1H9_9ARCH</name>
<dbReference type="Proteomes" id="UP000240322">
    <property type="component" value="Unassembled WGS sequence"/>
</dbReference>
<dbReference type="InterPro" id="IPR039261">
    <property type="entry name" value="FNR_nucleotide-bd"/>
</dbReference>
<dbReference type="GO" id="GO:0016491">
    <property type="term" value="F:oxidoreductase activity"/>
    <property type="evidence" value="ECO:0007669"/>
    <property type="project" value="InterPro"/>
</dbReference>
<dbReference type="Gene3D" id="2.40.30.10">
    <property type="entry name" value="Translation factors"/>
    <property type="match status" value="1"/>
</dbReference>
<sequence length="156" mass="16937">MQQKHPEYTLRLAHAETEAPTIKTYTFDTSALGFKFTAGEYVKVVLDGVVGDPRGNQREFSIFSPATRSAEYINITTTIEPSDSPYKNKLNSLKPGDQATVIGPLGKFTLNGLNDDAEVVLIAGGIGITPFRSIILTELASGSSRRITLIYSARTP</sequence>
<gene>
    <name evidence="2" type="ORF">B9Q03_01200</name>
</gene>
<dbReference type="InterPro" id="IPR050415">
    <property type="entry name" value="MRET"/>
</dbReference>
<evidence type="ECO:0000313" key="3">
    <source>
        <dbReference type="Proteomes" id="UP000240322"/>
    </source>
</evidence>
<dbReference type="PANTHER" id="PTHR47354">
    <property type="entry name" value="NADH OXIDOREDUCTASE HCR"/>
    <property type="match status" value="1"/>
</dbReference>
<dbReference type="EMBL" id="NEXE01000005">
    <property type="protein sequence ID" value="PSN92368.1"/>
    <property type="molecule type" value="Genomic_DNA"/>
</dbReference>
<feature type="domain" description="FAD-binding FR-type" evidence="1">
    <location>
        <begin position="5"/>
        <end position="111"/>
    </location>
</feature>
<protein>
    <recommendedName>
        <fullName evidence="1">FAD-binding FR-type domain-containing protein</fullName>
    </recommendedName>
</protein>
<proteinExistence type="predicted"/>
<dbReference type="PROSITE" id="PS51384">
    <property type="entry name" value="FAD_FR"/>
    <property type="match status" value="1"/>
</dbReference>
<organism evidence="2 3">
    <name type="scientific">Candidatus Marsarchaeota G2 archaeon OSP_D</name>
    <dbReference type="NCBI Taxonomy" id="1978157"/>
    <lineage>
        <taxon>Archaea</taxon>
        <taxon>Candidatus Marsarchaeota</taxon>
        <taxon>Candidatus Marsarchaeota group 2</taxon>
    </lineage>
</organism>
<comment type="caution">
    <text evidence="2">The sequence shown here is derived from an EMBL/GenBank/DDBJ whole genome shotgun (WGS) entry which is preliminary data.</text>
</comment>
<dbReference type="PANTHER" id="PTHR47354:SF5">
    <property type="entry name" value="PROTEIN RFBI"/>
    <property type="match status" value="1"/>
</dbReference>
<accession>A0A2R6B1H9</accession>
<dbReference type="AlphaFoldDB" id="A0A2R6B1H9"/>
<evidence type="ECO:0000313" key="2">
    <source>
        <dbReference type="EMBL" id="PSN92368.1"/>
    </source>
</evidence>
<dbReference type="InterPro" id="IPR017938">
    <property type="entry name" value="Riboflavin_synthase-like_b-brl"/>
</dbReference>